<sequence length="98" mass="11285">MKTTEQLTQESGIHIDEYGDIYIHGKGNGEDVSRTDVVSAFEAFRRECEREVLEEFATKWLPCVKRCDNQTSQSQAWQNQGVNDAIRLAFAMIKERTK</sequence>
<organism evidence="1">
    <name type="scientific">uncultured Caudovirales phage</name>
    <dbReference type="NCBI Taxonomy" id="2100421"/>
    <lineage>
        <taxon>Viruses</taxon>
        <taxon>Duplodnaviria</taxon>
        <taxon>Heunggongvirae</taxon>
        <taxon>Uroviricota</taxon>
        <taxon>Caudoviricetes</taxon>
        <taxon>Peduoviridae</taxon>
        <taxon>Maltschvirus</taxon>
        <taxon>Maltschvirus maltsch</taxon>
    </lineage>
</organism>
<gene>
    <name evidence="1" type="ORF">UFOVP138_35</name>
</gene>
<proteinExistence type="predicted"/>
<dbReference type="EMBL" id="LR796256">
    <property type="protein sequence ID" value="CAB4132074.1"/>
    <property type="molecule type" value="Genomic_DNA"/>
</dbReference>
<accession>A0A6J5LC28</accession>
<evidence type="ECO:0000313" key="1">
    <source>
        <dbReference type="EMBL" id="CAB4132074.1"/>
    </source>
</evidence>
<reference evidence="1" key="1">
    <citation type="submission" date="2020-04" db="EMBL/GenBank/DDBJ databases">
        <authorList>
            <person name="Chiriac C."/>
            <person name="Salcher M."/>
            <person name="Ghai R."/>
            <person name="Kavagutti S V."/>
        </authorList>
    </citation>
    <scope>NUCLEOTIDE SEQUENCE</scope>
</reference>
<name>A0A6J5LC28_9CAUD</name>
<protein>
    <submittedName>
        <fullName evidence="1">Uncharacterized protein</fullName>
    </submittedName>
</protein>